<keyword evidence="2" id="KW-0812">Transmembrane</keyword>
<gene>
    <name evidence="3" type="ORF">MARLIPOL_08844</name>
</gene>
<evidence type="ECO:0000313" key="4">
    <source>
        <dbReference type="Proteomes" id="UP000016540"/>
    </source>
</evidence>
<dbReference type="HOGENOM" id="CLU_1080987_0_0_6"/>
<reference evidence="3 4" key="1">
    <citation type="journal article" date="2013" name="Genome Announc.">
        <title>Draft Genome Sequence of the Moderately Halophilic Bacterium Marinobacter lipolyticus Strain SM19.</title>
        <authorList>
            <person name="Papke R.T."/>
            <person name="de la Haba R.R."/>
            <person name="Infante-Dominguez C."/>
            <person name="Perez D."/>
            <person name="Sanchez-Porro C."/>
            <person name="Lapierre P."/>
            <person name="Ventosa A."/>
        </authorList>
    </citation>
    <scope>NUCLEOTIDE SEQUENCE [LARGE SCALE GENOMIC DNA]</scope>
    <source>
        <strain evidence="3 4">SM19</strain>
    </source>
</reference>
<dbReference type="OrthoDB" id="6199153at2"/>
<dbReference type="STRING" id="1318628.MARLIPOL_08844"/>
<sequence>MNTTTIVLILAAIVTVSIILIVGSQMRERSRIERARRMTFQEDQYKRAHRLLDEIPGQYLTSELKLLLIKNMEEACQQLSALKSPLPIKQWLEEIRQLKNTVLENNDNRSPVKIDSPEKSNYVKELLQSLFKMIEGMHKTGKLDNSTAKKNLKYVLFLVHKTHADLHVFQARDYVRQNEIRKAIHAYHLASTEMGKSRDNPLAMKAVKSFRTRIKELEAMGPENDTRSGSQEGQSKLDKEWDTFLHDDEWKKKADYDD</sequence>
<dbReference type="AlphaFoldDB" id="R8B2M4"/>
<evidence type="ECO:0000256" key="2">
    <source>
        <dbReference type="SAM" id="Phobius"/>
    </source>
</evidence>
<dbReference type="Proteomes" id="UP000016540">
    <property type="component" value="Unassembled WGS sequence"/>
</dbReference>
<proteinExistence type="predicted"/>
<dbReference type="RefSeq" id="WP_012137770.1">
    <property type="nucleotide sequence ID" value="NZ_KE007317.1"/>
</dbReference>
<dbReference type="PATRIC" id="fig|1318628.3.peg.1771"/>
<keyword evidence="2" id="KW-0472">Membrane</keyword>
<name>R8B2M4_9GAMM</name>
<feature type="transmembrane region" description="Helical" evidence="2">
    <location>
        <begin position="6"/>
        <end position="24"/>
    </location>
</feature>
<accession>R8B2M4</accession>
<keyword evidence="2" id="KW-1133">Transmembrane helix</keyword>
<evidence type="ECO:0000256" key="1">
    <source>
        <dbReference type="SAM" id="MobiDB-lite"/>
    </source>
</evidence>
<keyword evidence="4" id="KW-1185">Reference proteome</keyword>
<protein>
    <submittedName>
        <fullName evidence="3">Uncharacterized protein</fullName>
    </submittedName>
</protein>
<evidence type="ECO:0000313" key="3">
    <source>
        <dbReference type="EMBL" id="EON92848.1"/>
    </source>
</evidence>
<dbReference type="EMBL" id="ASAD01000010">
    <property type="protein sequence ID" value="EON92848.1"/>
    <property type="molecule type" value="Genomic_DNA"/>
</dbReference>
<comment type="caution">
    <text evidence="3">The sequence shown here is derived from an EMBL/GenBank/DDBJ whole genome shotgun (WGS) entry which is preliminary data.</text>
</comment>
<organism evidence="3 4">
    <name type="scientific">Marinobacter lipolyticus SM19</name>
    <dbReference type="NCBI Taxonomy" id="1318628"/>
    <lineage>
        <taxon>Bacteria</taxon>
        <taxon>Pseudomonadati</taxon>
        <taxon>Pseudomonadota</taxon>
        <taxon>Gammaproteobacteria</taxon>
        <taxon>Pseudomonadales</taxon>
        <taxon>Marinobacteraceae</taxon>
        <taxon>Marinobacter</taxon>
    </lineage>
</organism>
<dbReference type="eggNOG" id="ENOG5032DV0">
    <property type="taxonomic scope" value="Bacteria"/>
</dbReference>
<feature type="region of interest" description="Disordered" evidence="1">
    <location>
        <begin position="217"/>
        <end position="241"/>
    </location>
</feature>